<evidence type="ECO:0000313" key="2">
    <source>
        <dbReference type="Proteomes" id="UP001172630"/>
    </source>
</evidence>
<name>A0ABT7KPA7_9HYPH</name>
<dbReference type="RefSeq" id="WP_285884285.1">
    <property type="nucleotide sequence ID" value="NZ_JARFYN010000082.1"/>
</dbReference>
<reference evidence="1" key="1">
    <citation type="submission" date="2023-06" db="EMBL/GenBank/DDBJ databases">
        <title>Phylogenetic Diversity of Rhizobium strains.</title>
        <authorList>
            <person name="Moura F.T."/>
            <person name="Helene L.C.F."/>
            <person name="Hungria M."/>
        </authorList>
    </citation>
    <scope>NUCLEOTIDE SEQUENCE</scope>
    <source>
        <strain evidence="1">CCGE524</strain>
    </source>
</reference>
<dbReference type="EMBL" id="JARFYN010000082">
    <property type="protein sequence ID" value="MDL2410422.1"/>
    <property type="molecule type" value="Genomic_DNA"/>
</dbReference>
<gene>
    <name evidence="1" type="ORF">PY650_33505</name>
</gene>
<comment type="caution">
    <text evidence="1">The sequence shown here is derived from an EMBL/GenBank/DDBJ whole genome shotgun (WGS) entry which is preliminary data.</text>
</comment>
<sequence length="67" mass="7578">MEEHRHQIGTKRCVGVIARALRLNDRVASLPQTRRFAKRLSPAGYVIQSIMVYLKASNSKKALVNKT</sequence>
<dbReference type="Proteomes" id="UP001172630">
    <property type="component" value="Unassembled WGS sequence"/>
</dbReference>
<evidence type="ECO:0000313" key="1">
    <source>
        <dbReference type="EMBL" id="MDL2410422.1"/>
    </source>
</evidence>
<keyword evidence="2" id="KW-1185">Reference proteome</keyword>
<accession>A0ABT7KPA7</accession>
<protein>
    <submittedName>
        <fullName evidence="1">Uncharacterized protein</fullName>
    </submittedName>
</protein>
<proteinExistence type="predicted"/>
<organism evidence="1 2">
    <name type="scientific">Rhizobium calliandrae</name>
    <dbReference type="NCBI Taxonomy" id="1312182"/>
    <lineage>
        <taxon>Bacteria</taxon>
        <taxon>Pseudomonadati</taxon>
        <taxon>Pseudomonadota</taxon>
        <taxon>Alphaproteobacteria</taxon>
        <taxon>Hyphomicrobiales</taxon>
        <taxon>Rhizobiaceae</taxon>
        <taxon>Rhizobium/Agrobacterium group</taxon>
        <taxon>Rhizobium</taxon>
    </lineage>
</organism>